<comment type="similarity">
    <text evidence="1 5">Belongs to the peptidase S8 family.</text>
</comment>
<dbReference type="GO" id="GO:0006508">
    <property type="term" value="P:proteolysis"/>
    <property type="evidence" value="ECO:0007669"/>
    <property type="project" value="UniProtKB-KW"/>
</dbReference>
<proteinExistence type="inferred from homology"/>
<keyword evidence="4 5" id="KW-0720">Serine protease</keyword>
<keyword evidence="2 5" id="KW-0645">Protease</keyword>
<dbReference type="EMBL" id="VBAL01000013">
    <property type="protein sequence ID" value="TMJ06495.1"/>
    <property type="molecule type" value="Genomic_DNA"/>
</dbReference>
<dbReference type="InterPro" id="IPR023828">
    <property type="entry name" value="Peptidase_S8_Ser-AS"/>
</dbReference>
<dbReference type="Gene3D" id="3.40.50.200">
    <property type="entry name" value="Peptidase S8/S53 domain"/>
    <property type="match status" value="1"/>
</dbReference>
<evidence type="ECO:0000256" key="1">
    <source>
        <dbReference type="ARBA" id="ARBA00011073"/>
    </source>
</evidence>
<feature type="active site" description="Charge relay system" evidence="5">
    <location>
        <position position="206"/>
    </location>
</feature>
<comment type="caution">
    <text evidence="8">The sequence shown here is derived from an EMBL/GenBank/DDBJ whole genome shotgun (WGS) entry which is preliminary data.</text>
</comment>
<evidence type="ECO:0000313" key="8">
    <source>
        <dbReference type="EMBL" id="TMJ06495.1"/>
    </source>
</evidence>
<evidence type="ECO:0000256" key="3">
    <source>
        <dbReference type="ARBA" id="ARBA00022801"/>
    </source>
</evidence>
<gene>
    <name evidence="8" type="ORF">E6H01_01475</name>
</gene>
<feature type="domain" description="Peptidase S8/S53" evidence="7">
    <location>
        <begin position="158"/>
        <end position="467"/>
    </location>
</feature>
<dbReference type="PROSITE" id="PS00138">
    <property type="entry name" value="SUBTILASE_SER"/>
    <property type="match status" value="1"/>
</dbReference>
<dbReference type="AlphaFoldDB" id="A0A537LER6"/>
<evidence type="ECO:0000256" key="4">
    <source>
        <dbReference type="ARBA" id="ARBA00022825"/>
    </source>
</evidence>
<evidence type="ECO:0000256" key="6">
    <source>
        <dbReference type="SAM" id="SignalP"/>
    </source>
</evidence>
<organism evidence="8 9">
    <name type="scientific">Candidatus Segetimicrobium genomatis</name>
    <dbReference type="NCBI Taxonomy" id="2569760"/>
    <lineage>
        <taxon>Bacteria</taxon>
        <taxon>Bacillati</taxon>
        <taxon>Candidatus Sysuimicrobiota</taxon>
        <taxon>Candidatus Sysuimicrobiia</taxon>
        <taxon>Candidatus Sysuimicrobiales</taxon>
        <taxon>Candidatus Segetimicrobiaceae</taxon>
        <taxon>Candidatus Segetimicrobium</taxon>
    </lineage>
</organism>
<dbReference type="PROSITE" id="PS51892">
    <property type="entry name" value="SUBTILASE"/>
    <property type="match status" value="1"/>
</dbReference>
<evidence type="ECO:0000256" key="5">
    <source>
        <dbReference type="PROSITE-ProRule" id="PRU01240"/>
    </source>
</evidence>
<keyword evidence="3 5" id="KW-0378">Hydrolase</keyword>
<evidence type="ECO:0000313" key="9">
    <source>
        <dbReference type="Proteomes" id="UP000319353"/>
    </source>
</evidence>
<dbReference type="InterPro" id="IPR050131">
    <property type="entry name" value="Peptidase_S8_subtilisin-like"/>
</dbReference>
<reference evidence="8 9" key="1">
    <citation type="journal article" date="2019" name="Nat. Microbiol.">
        <title>Mediterranean grassland soil C-N compound turnover is dependent on rainfall and depth, and is mediated by genomically divergent microorganisms.</title>
        <authorList>
            <person name="Diamond S."/>
            <person name="Andeer P.F."/>
            <person name="Li Z."/>
            <person name="Crits-Christoph A."/>
            <person name="Burstein D."/>
            <person name="Anantharaman K."/>
            <person name="Lane K.R."/>
            <person name="Thomas B.C."/>
            <person name="Pan C."/>
            <person name="Northen T.R."/>
            <person name="Banfield J.F."/>
        </authorList>
    </citation>
    <scope>NUCLEOTIDE SEQUENCE [LARGE SCALE GENOMIC DNA]</scope>
    <source>
        <strain evidence="8">NP_4</strain>
    </source>
</reference>
<dbReference type="PANTHER" id="PTHR43806">
    <property type="entry name" value="PEPTIDASE S8"/>
    <property type="match status" value="1"/>
</dbReference>
<name>A0A537LER6_9BACT</name>
<feature type="chain" id="PRO_5021743047" description="Peptidase S8/S53 domain-containing protein" evidence="6">
    <location>
        <begin position="25"/>
        <end position="484"/>
    </location>
</feature>
<dbReference type="GO" id="GO:0004252">
    <property type="term" value="F:serine-type endopeptidase activity"/>
    <property type="evidence" value="ECO:0007669"/>
    <property type="project" value="UniProtKB-UniRule"/>
</dbReference>
<dbReference type="PRINTS" id="PR00723">
    <property type="entry name" value="SUBTILISIN"/>
</dbReference>
<dbReference type="SUPFAM" id="SSF52743">
    <property type="entry name" value="Subtilisin-like"/>
    <property type="match status" value="1"/>
</dbReference>
<keyword evidence="6" id="KW-0732">Signal</keyword>
<dbReference type="Pfam" id="PF00082">
    <property type="entry name" value="Peptidase_S8"/>
    <property type="match status" value="1"/>
</dbReference>
<dbReference type="PANTHER" id="PTHR43806:SF11">
    <property type="entry name" value="CEREVISIN-RELATED"/>
    <property type="match status" value="1"/>
</dbReference>
<dbReference type="InterPro" id="IPR015500">
    <property type="entry name" value="Peptidase_S8_subtilisin-rel"/>
</dbReference>
<sequence>MRAVIVGCVSFLVGLLVSGVFPHAAPAQTAGTQGRFVVVFAGSQIPPGAGRLIEAAGGRVAQVFPEVGIAVAVSDSAAFPNTLSRSGLVQAVGEDRVRQLPDASATEVESDGGLTEPAATTCPPTCPAPGVDDLYFLRQWHLRRIRADAAWTVTTGSSDIVVAVIDNGVASNHPDLGHLVFNSCFWTRPDACRPYPSIPFTQGGSHGTEVAGIIGATFSGGRVVGVGPNLSLANYNVFEIDSATGQPVAFESSIWAAMRDATLNPLVNARVINLSVGELIVFPQKEAALWTAWNRVAEFVTRHGVTIVASSGNEGMSLNGPVAHVPSDLPSVIGVGATGIRPGPLFPQEGAFDVKAYYANFGAALTLVAPGGDCGPANPRCIAPILASQVPFFVQSTGVMPAAACAATASCLIGYVRDIGTSFAAPHVAGVAGLILSQNPGLNPHQVAAILKRTAQPLGDRQEFGHGMVDAAAAVDAATAVSTP</sequence>
<dbReference type="InterPro" id="IPR000209">
    <property type="entry name" value="Peptidase_S8/S53_dom"/>
</dbReference>
<dbReference type="InterPro" id="IPR036852">
    <property type="entry name" value="Peptidase_S8/S53_dom_sf"/>
</dbReference>
<evidence type="ECO:0000256" key="2">
    <source>
        <dbReference type="ARBA" id="ARBA00022670"/>
    </source>
</evidence>
<feature type="active site" description="Charge relay system" evidence="5">
    <location>
        <position position="166"/>
    </location>
</feature>
<dbReference type="PROSITE" id="PS00137">
    <property type="entry name" value="SUBTILASE_HIS"/>
    <property type="match status" value="1"/>
</dbReference>
<protein>
    <recommendedName>
        <fullName evidence="7">Peptidase S8/S53 domain-containing protein</fullName>
    </recommendedName>
</protein>
<feature type="active site" description="Charge relay system" evidence="5">
    <location>
        <position position="422"/>
    </location>
</feature>
<feature type="signal peptide" evidence="6">
    <location>
        <begin position="1"/>
        <end position="24"/>
    </location>
</feature>
<dbReference type="Proteomes" id="UP000319353">
    <property type="component" value="Unassembled WGS sequence"/>
</dbReference>
<accession>A0A537LER6</accession>
<evidence type="ECO:0000259" key="7">
    <source>
        <dbReference type="Pfam" id="PF00082"/>
    </source>
</evidence>
<dbReference type="InterPro" id="IPR022398">
    <property type="entry name" value="Peptidase_S8_His-AS"/>
</dbReference>